<comment type="subcellular location">
    <subcellularLocation>
        <location evidence="1">Membrane</location>
        <topology evidence="1">Multi-pass membrane protein</topology>
    </subcellularLocation>
</comment>
<dbReference type="InterPro" id="IPR001138">
    <property type="entry name" value="Zn2Cys6_DnaBD"/>
</dbReference>
<feature type="domain" description="Zn(2)-C6 fungal-type" evidence="13">
    <location>
        <begin position="548"/>
        <end position="578"/>
    </location>
</feature>
<feature type="transmembrane region" description="Helical" evidence="12">
    <location>
        <begin position="128"/>
        <end position="152"/>
    </location>
</feature>
<feature type="transmembrane region" description="Helical" evidence="12">
    <location>
        <begin position="390"/>
        <end position="407"/>
    </location>
</feature>
<dbReference type="AlphaFoldDB" id="A0A9W4IQF7"/>
<feature type="transmembrane region" description="Helical" evidence="12">
    <location>
        <begin position="164"/>
        <end position="184"/>
    </location>
</feature>
<feature type="transmembrane region" description="Helical" evidence="12">
    <location>
        <begin position="419"/>
        <end position="444"/>
    </location>
</feature>
<evidence type="ECO:0000313" key="15">
    <source>
        <dbReference type="EMBL" id="CAG8326971.1"/>
    </source>
</evidence>
<evidence type="ECO:0000256" key="7">
    <source>
        <dbReference type="ARBA" id="ARBA00023136"/>
    </source>
</evidence>
<feature type="transmembrane region" description="Helical" evidence="12">
    <location>
        <begin position="695"/>
        <end position="716"/>
    </location>
</feature>
<evidence type="ECO:0000256" key="1">
    <source>
        <dbReference type="ARBA" id="ARBA00004141"/>
    </source>
</evidence>
<keyword evidence="7 12" id="KW-0472">Membrane</keyword>
<dbReference type="PANTHER" id="PTHR43791">
    <property type="entry name" value="PERMEASE-RELATED"/>
    <property type="match status" value="1"/>
</dbReference>
<feature type="region of interest" description="Disordered" evidence="11">
    <location>
        <begin position="519"/>
        <end position="547"/>
    </location>
</feature>
<dbReference type="SMART" id="SM00066">
    <property type="entry name" value="GAL4"/>
    <property type="match status" value="1"/>
</dbReference>
<dbReference type="PROSITE" id="PS50048">
    <property type="entry name" value="ZN2_CY6_FUNGAL_2"/>
    <property type="match status" value="1"/>
</dbReference>
<evidence type="ECO:0000256" key="3">
    <source>
        <dbReference type="ARBA" id="ARBA00022692"/>
    </source>
</evidence>
<evidence type="ECO:0000259" key="13">
    <source>
        <dbReference type="PROSITE" id="PS50048"/>
    </source>
</evidence>
<dbReference type="GO" id="GO:0022857">
    <property type="term" value="F:transmembrane transporter activity"/>
    <property type="evidence" value="ECO:0007669"/>
    <property type="project" value="InterPro"/>
</dbReference>
<dbReference type="GO" id="GO:0008270">
    <property type="term" value="F:zinc ion binding"/>
    <property type="evidence" value="ECO:0007669"/>
    <property type="project" value="InterPro"/>
</dbReference>
<protein>
    <submittedName>
        <fullName evidence="15">Uncharacterized protein</fullName>
    </submittedName>
</protein>
<dbReference type="PROSITE" id="PS00463">
    <property type="entry name" value="ZN2_CY6_FUNGAL_1"/>
    <property type="match status" value="1"/>
</dbReference>
<dbReference type="Gene3D" id="4.10.240.10">
    <property type="entry name" value="Zn(2)-C6 fungal-type DNA-binding domain"/>
    <property type="match status" value="1"/>
</dbReference>
<gene>
    <name evidence="15" type="ORF">PSALAMII_LOCUS2498</name>
</gene>
<feature type="domain" description="Major facilitator superfamily (MFS) profile" evidence="14">
    <location>
        <begin position="37"/>
        <end position="449"/>
    </location>
</feature>
<evidence type="ECO:0000259" key="14">
    <source>
        <dbReference type="PROSITE" id="PS50850"/>
    </source>
</evidence>
<name>A0A9W4IQF7_9EURO</name>
<dbReference type="GO" id="GO:0003677">
    <property type="term" value="F:DNA binding"/>
    <property type="evidence" value="ECO:0007669"/>
    <property type="project" value="UniProtKB-KW"/>
</dbReference>
<comment type="similarity">
    <text evidence="10">Belongs to the major facilitator superfamily. Allantoate permease family.</text>
</comment>
<dbReference type="SUPFAM" id="SSF57701">
    <property type="entry name" value="Zn2/Cys6 DNA-binding domain"/>
    <property type="match status" value="1"/>
</dbReference>
<evidence type="ECO:0000256" key="2">
    <source>
        <dbReference type="ARBA" id="ARBA00022448"/>
    </source>
</evidence>
<dbReference type="Pfam" id="PF07690">
    <property type="entry name" value="MFS_1"/>
    <property type="match status" value="1"/>
</dbReference>
<evidence type="ECO:0000256" key="9">
    <source>
        <dbReference type="ARBA" id="ARBA00023242"/>
    </source>
</evidence>
<dbReference type="InterPro" id="IPR011701">
    <property type="entry name" value="MFS"/>
</dbReference>
<keyword evidence="8" id="KW-0804">Transcription</keyword>
<dbReference type="InterPro" id="IPR036259">
    <property type="entry name" value="MFS_trans_sf"/>
</dbReference>
<dbReference type="CDD" id="cd00067">
    <property type="entry name" value="GAL4"/>
    <property type="match status" value="1"/>
</dbReference>
<reference evidence="15" key="1">
    <citation type="submission" date="2021-07" db="EMBL/GenBank/DDBJ databases">
        <authorList>
            <person name="Branca A.L. A."/>
        </authorList>
    </citation>
    <scope>NUCLEOTIDE SEQUENCE</scope>
</reference>
<comment type="caution">
    <text evidence="15">The sequence shown here is derived from an EMBL/GenBank/DDBJ whole genome shotgun (WGS) entry which is preliminary data.</text>
</comment>
<keyword evidence="2" id="KW-0813">Transport</keyword>
<dbReference type="Gene3D" id="1.20.1250.20">
    <property type="entry name" value="MFS general substrate transporter like domains"/>
    <property type="match status" value="1"/>
</dbReference>
<dbReference type="FunFam" id="1.20.1250.20:FF:000064">
    <property type="entry name" value="MFS allantoate transporter"/>
    <property type="match status" value="1"/>
</dbReference>
<dbReference type="Pfam" id="PF00172">
    <property type="entry name" value="Zn_clus"/>
    <property type="match status" value="1"/>
</dbReference>
<evidence type="ECO:0000256" key="5">
    <source>
        <dbReference type="ARBA" id="ARBA00023015"/>
    </source>
</evidence>
<evidence type="ECO:0000256" key="10">
    <source>
        <dbReference type="ARBA" id="ARBA00037968"/>
    </source>
</evidence>
<keyword evidence="16" id="KW-1185">Reference proteome</keyword>
<feature type="transmembrane region" description="Helical" evidence="12">
    <location>
        <begin position="356"/>
        <end position="378"/>
    </location>
</feature>
<dbReference type="InterPro" id="IPR021858">
    <property type="entry name" value="Fun_TF"/>
</dbReference>
<feature type="transmembrane region" description="Helical" evidence="12">
    <location>
        <begin position="74"/>
        <end position="92"/>
    </location>
</feature>
<dbReference type="GO" id="GO:0000981">
    <property type="term" value="F:DNA-binding transcription factor activity, RNA polymerase II-specific"/>
    <property type="evidence" value="ECO:0007669"/>
    <property type="project" value="InterPro"/>
</dbReference>
<dbReference type="InterPro" id="IPR020846">
    <property type="entry name" value="MFS_dom"/>
</dbReference>
<keyword evidence="3 12" id="KW-0812">Transmembrane</keyword>
<dbReference type="Proteomes" id="UP001152649">
    <property type="component" value="Unassembled WGS sequence"/>
</dbReference>
<organism evidence="15 16">
    <name type="scientific">Penicillium salamii</name>
    <dbReference type="NCBI Taxonomy" id="1612424"/>
    <lineage>
        <taxon>Eukaryota</taxon>
        <taxon>Fungi</taxon>
        <taxon>Dikarya</taxon>
        <taxon>Ascomycota</taxon>
        <taxon>Pezizomycotina</taxon>
        <taxon>Eurotiomycetes</taxon>
        <taxon>Eurotiomycetidae</taxon>
        <taxon>Eurotiales</taxon>
        <taxon>Aspergillaceae</taxon>
        <taxon>Penicillium</taxon>
    </lineage>
</organism>
<evidence type="ECO:0000256" key="11">
    <source>
        <dbReference type="SAM" id="MobiDB-lite"/>
    </source>
</evidence>
<evidence type="ECO:0000256" key="6">
    <source>
        <dbReference type="ARBA" id="ARBA00023125"/>
    </source>
</evidence>
<evidence type="ECO:0000313" key="16">
    <source>
        <dbReference type="Proteomes" id="UP001152649"/>
    </source>
</evidence>
<keyword evidence="9" id="KW-0539">Nucleus</keyword>
<evidence type="ECO:0000256" key="12">
    <source>
        <dbReference type="SAM" id="Phobius"/>
    </source>
</evidence>
<dbReference type="OrthoDB" id="434972at2759"/>
<dbReference type="EMBL" id="CAJVPG010000099">
    <property type="protein sequence ID" value="CAG8326971.1"/>
    <property type="molecule type" value="Genomic_DNA"/>
</dbReference>
<keyword evidence="4 12" id="KW-1133">Transmembrane helix</keyword>
<proteinExistence type="inferred from homology"/>
<feature type="transmembrane region" description="Helical" evidence="12">
    <location>
        <begin position="267"/>
        <end position="291"/>
    </location>
</feature>
<keyword evidence="5" id="KW-0805">Transcription regulation</keyword>
<dbReference type="GO" id="GO:0016020">
    <property type="term" value="C:membrane"/>
    <property type="evidence" value="ECO:0007669"/>
    <property type="project" value="UniProtKB-SubCell"/>
</dbReference>
<keyword evidence="6" id="KW-0238">DNA-binding</keyword>
<dbReference type="PROSITE" id="PS50850">
    <property type="entry name" value="MFS"/>
    <property type="match status" value="1"/>
</dbReference>
<dbReference type="InterPro" id="IPR036864">
    <property type="entry name" value="Zn2-C6_fun-type_DNA-bd_sf"/>
</dbReference>
<evidence type="ECO:0000256" key="8">
    <source>
        <dbReference type="ARBA" id="ARBA00023163"/>
    </source>
</evidence>
<feature type="transmembrane region" description="Helical" evidence="12">
    <location>
        <begin position="196"/>
        <end position="218"/>
    </location>
</feature>
<dbReference type="Pfam" id="PF11951">
    <property type="entry name" value="Fungal_trans_2"/>
    <property type="match status" value="1"/>
</dbReference>
<feature type="transmembrane region" description="Helical" evidence="12">
    <location>
        <begin position="330"/>
        <end position="350"/>
    </location>
</feature>
<sequence>MIDQKMKTIEKAEAEDCALGSVAMDDRRLLRKIDWHLLPIMLLTYFLQMIDKISINYANVMGLQDDLHMTGNDFSWLATAFFIAYAVAEIPQGTLLQRYSVTKVLGFNILCWEIILCCSSAAKNFSHMLALRILLGLMEAVIAPALTIYTSMWYTRAESTPRYGLWYCGLGVGQIVGGLVSFGAQHAPANMSFGGWRIMFVVIGAVNILAAILVIFCLPDNLEKAHFLTEAEKQRISQRLTEDQSGAGSKVFRWRSVLEAFGDLQTWLLVLLTILITIPSGVITTFSAILIKGFGYSSKQSALLNMPSGIVSIVATMASTFAISKGFSRWLAIDVLLLPTLLGSCLMSFLPTDNQAGCLVGIYLVNTTVAPLALIYAWTGANFKGYTMKVSGAGIVSAGFSIANIIGPQTFQAKDAPQYIPAKITIVAVNAAAIVVSTSLRVVYGRRNSTADRLGRPARSLIETRLAEKCQGEDVQDDENFRYKQRCDGETPCSRCKRMHFHPRHDSKLMESPGLGHVCKPRIPEKPANSTGGPNAPRRPRASRSRGGCLPCKTRKKKCDECHPRCSDCRRLNTTCQWPVSATQTEPVILDLSDGSVSNSAPGSPGYDLLRDSVGESNASLSIPSPASPFDAEEFIATLFPHPLPEKKAPVLSLERPLMITNPHLCTDEDRSLFNHYVHVVSRALCRSSTKRNPFLVTLLPLAAASDAVTSVILTLSGCHWKRVYPGIWGCALKRQGQAITRVNELLGCPDKKSIFEACATVLLLCLTELFDGTSRVWKWHLKAASAILKSGAFPTVASDEWDFCISLFHYLDSMSTISRCKAPLLQATENSGDVPIPSRRNSVPELGRNDSTETIYGIPPALLDLLGMVNVLANHRSRRVDELSEIGFRATATHIEDEIDEWRAAYDMDATDTDNKSDTSHATTAFEWAIRLRLHQIVEGYDALHDFVKRAVTTILDCVQEVPYASRVEGCLLFPLVIAGSSSLAIERRMAVKERLMVMENTLGFSHIHHARQLLEAVWNYNETSDLNWAAVRYSQFPGVVFV</sequence>
<dbReference type="PANTHER" id="PTHR43791:SF40">
    <property type="entry name" value="THIAMINE PATHWAY TRANSPORTER THI73"/>
    <property type="match status" value="1"/>
</dbReference>
<feature type="transmembrane region" description="Helical" evidence="12">
    <location>
        <begin position="303"/>
        <end position="323"/>
    </location>
</feature>
<accession>A0A9W4IQF7</accession>
<dbReference type="SUPFAM" id="SSF103473">
    <property type="entry name" value="MFS general substrate transporter"/>
    <property type="match status" value="1"/>
</dbReference>
<evidence type="ECO:0000256" key="4">
    <source>
        <dbReference type="ARBA" id="ARBA00022989"/>
    </source>
</evidence>